<evidence type="ECO:0000313" key="2">
    <source>
        <dbReference type="Proteomes" id="UP000663850"/>
    </source>
</evidence>
<gene>
    <name evidence="1" type="ORF">RDB_LOCUS32698</name>
</gene>
<name>A0A8H3G8G5_9AGAM</name>
<accession>A0A8H3G8G5</accession>
<organism evidence="1 2">
    <name type="scientific">Rhizoctonia solani</name>
    <dbReference type="NCBI Taxonomy" id="456999"/>
    <lineage>
        <taxon>Eukaryota</taxon>
        <taxon>Fungi</taxon>
        <taxon>Dikarya</taxon>
        <taxon>Basidiomycota</taxon>
        <taxon>Agaricomycotina</taxon>
        <taxon>Agaricomycetes</taxon>
        <taxon>Cantharellales</taxon>
        <taxon>Ceratobasidiaceae</taxon>
        <taxon>Rhizoctonia</taxon>
    </lineage>
</organism>
<reference evidence="1" key="1">
    <citation type="submission" date="2021-01" db="EMBL/GenBank/DDBJ databases">
        <authorList>
            <person name="Kaushik A."/>
        </authorList>
    </citation>
    <scope>NUCLEOTIDE SEQUENCE</scope>
    <source>
        <strain evidence="1">Type strain: AG8-Rh-89/</strain>
    </source>
</reference>
<protein>
    <recommendedName>
        <fullName evidence="3">Ricin B lectin domain-containing protein</fullName>
    </recommendedName>
</protein>
<proteinExistence type="predicted"/>
<dbReference type="SUPFAM" id="SSF50370">
    <property type="entry name" value="Ricin B-like lectins"/>
    <property type="match status" value="1"/>
</dbReference>
<dbReference type="InterPro" id="IPR035992">
    <property type="entry name" value="Ricin_B-like_lectins"/>
</dbReference>
<comment type="caution">
    <text evidence="1">The sequence shown here is derived from an EMBL/GenBank/DDBJ whole genome shotgun (WGS) entry which is preliminary data.</text>
</comment>
<dbReference type="AlphaFoldDB" id="A0A8H3G8G5"/>
<sequence length="272" mass="30701">MAYENPPNPGTYYIKSVATPKNVIEVLDFNQERAVCSPKALKPALNQQWHIQRSGRGYKIKNAKHHVYLVPHSAQPNYGTVIGTSLTHGPVDWSFVRTHDGFSIQYGEELKSIDLHCGLDTSGNPVGAETLSHKQSPRAIHLIHIPKIHLWGLTPQDPAKRWNFEWIRLSDDVGGEAAETVEDRITVLYDQLQRKDIGMATKNAELVAKDQLLARKDQELQEALQKRCEVSPRVIRARLAELRVKIEGLERLMTSDAGHPEMPNNIGRLINF</sequence>
<dbReference type="Gene3D" id="2.80.10.50">
    <property type="match status" value="1"/>
</dbReference>
<dbReference type="EMBL" id="CAJMWZ010001815">
    <property type="protein sequence ID" value="CAE6443288.1"/>
    <property type="molecule type" value="Genomic_DNA"/>
</dbReference>
<evidence type="ECO:0000313" key="1">
    <source>
        <dbReference type="EMBL" id="CAE6443288.1"/>
    </source>
</evidence>
<dbReference type="Proteomes" id="UP000663850">
    <property type="component" value="Unassembled WGS sequence"/>
</dbReference>
<evidence type="ECO:0008006" key="3">
    <source>
        <dbReference type="Google" id="ProtNLM"/>
    </source>
</evidence>